<comment type="similarity">
    <text evidence="2 4">Belongs to the UDP-N-acetylglucosamine 2-epimerase family.</text>
</comment>
<dbReference type="RefSeq" id="WP_310548560.1">
    <property type="nucleotide sequence ID" value="NZ_JAVKGR010000008.1"/>
</dbReference>
<dbReference type="EMBL" id="JAVKGR010000008">
    <property type="protein sequence ID" value="MDR8019574.1"/>
    <property type="molecule type" value="Genomic_DNA"/>
</dbReference>
<dbReference type="Pfam" id="PF02350">
    <property type="entry name" value="Epimerase_2"/>
    <property type="match status" value="1"/>
</dbReference>
<reference evidence="7 8" key="1">
    <citation type="submission" date="2023-09" db="EMBL/GenBank/DDBJ databases">
        <title>Description of three actinobacteria isolated from air of manufacturing shop in a pharmaceutical factory.</title>
        <authorList>
            <person name="Zhang D.-F."/>
        </authorList>
    </citation>
    <scope>NUCLEOTIDE SEQUENCE [LARGE SCALE GENOMIC DNA]</scope>
    <source>
        <strain evidence="7 8">LY-0111</strain>
    </source>
</reference>
<gene>
    <name evidence="7" type="primary">wecB</name>
    <name evidence="7" type="ORF">RIL96_08360</name>
</gene>
<dbReference type="InterPro" id="IPR003331">
    <property type="entry name" value="UDP_GlcNAc_Epimerase_2_dom"/>
</dbReference>
<feature type="region of interest" description="Disordered" evidence="5">
    <location>
        <begin position="378"/>
        <end position="409"/>
    </location>
</feature>
<name>A0ABU2DSV5_9MICC</name>
<dbReference type="Proteomes" id="UP001251870">
    <property type="component" value="Unassembled WGS sequence"/>
</dbReference>
<dbReference type="EC" id="5.1.3.14" evidence="3"/>
<evidence type="ECO:0000313" key="7">
    <source>
        <dbReference type="EMBL" id="MDR8019574.1"/>
    </source>
</evidence>
<dbReference type="InterPro" id="IPR029767">
    <property type="entry name" value="WecB-like"/>
</dbReference>
<keyword evidence="1 4" id="KW-0413">Isomerase</keyword>
<accession>A0ABU2DSV5</accession>
<evidence type="ECO:0000259" key="6">
    <source>
        <dbReference type="Pfam" id="PF02350"/>
    </source>
</evidence>
<dbReference type="PANTHER" id="PTHR43174:SF2">
    <property type="entry name" value="UDP-N-ACETYLGLUCOSAMINE 2-EPIMERASE"/>
    <property type="match status" value="1"/>
</dbReference>
<evidence type="ECO:0000256" key="4">
    <source>
        <dbReference type="RuleBase" id="RU003513"/>
    </source>
</evidence>
<dbReference type="NCBIfam" id="TIGR00236">
    <property type="entry name" value="wecB"/>
    <property type="match status" value="1"/>
</dbReference>
<evidence type="ECO:0000256" key="5">
    <source>
        <dbReference type="SAM" id="MobiDB-lite"/>
    </source>
</evidence>
<protein>
    <recommendedName>
        <fullName evidence="3">UDP-N-acetylglucosamine 2-epimerase (non-hydrolyzing)</fullName>
        <ecNumber evidence="3">5.1.3.14</ecNumber>
    </recommendedName>
</protein>
<evidence type="ECO:0000256" key="1">
    <source>
        <dbReference type="ARBA" id="ARBA00023235"/>
    </source>
</evidence>
<organism evidence="7 8">
    <name type="scientific">Nesterenkonia aerolata</name>
    <dbReference type="NCBI Taxonomy" id="3074079"/>
    <lineage>
        <taxon>Bacteria</taxon>
        <taxon>Bacillati</taxon>
        <taxon>Actinomycetota</taxon>
        <taxon>Actinomycetes</taxon>
        <taxon>Micrococcales</taxon>
        <taxon>Micrococcaceae</taxon>
        <taxon>Nesterenkonia</taxon>
    </lineage>
</organism>
<sequence length="409" mass="43952">MTATRIMPIYGTRPEAIKMAPIIRALHAAPEFACDITVTGQHREMLDQVNELFGIVPDHDLDIFRPRQTLNGVLTRTVEGLDGLLREVRPDAVIVQGDTTTTTAAAMAAFYTGVPVIHAEAGLRSFDLFSPFPEEANRRMTTQITSLHLAPTAQSKRNLLREAVAEADIAVTGNTVIDALLTVAQQQVPFSDPRLEAAASSGRDVLLVTTHRRENQGRAMQGVGRALAQLAAAYPNKLIVLPAHRNPVVREAILPALQGLENVLVTEPLPYGEFTRLMDLATVVLTDSGGVQEEAPSLGKPVLVMRDNTERPEAVQAGTVRLIGTAQERVVLEVSRLFDDAEAYRAMAQAVNPYGDGRAAQRTLAAVRALFGLGEREPDFTAEPEAGSQHHTGAHHTGAVGSPSAAPTS</sequence>
<comment type="caution">
    <text evidence="7">The sequence shown here is derived from an EMBL/GenBank/DDBJ whole genome shotgun (WGS) entry which is preliminary data.</text>
</comment>
<dbReference type="CDD" id="cd03786">
    <property type="entry name" value="GTB_UDP-GlcNAc_2-Epimerase"/>
    <property type="match status" value="1"/>
</dbReference>
<dbReference type="GO" id="GO:0008761">
    <property type="term" value="F:UDP-N-acetylglucosamine 2-epimerase activity"/>
    <property type="evidence" value="ECO:0007669"/>
    <property type="project" value="UniProtKB-EC"/>
</dbReference>
<evidence type="ECO:0000313" key="8">
    <source>
        <dbReference type="Proteomes" id="UP001251870"/>
    </source>
</evidence>
<feature type="domain" description="UDP-N-acetylglucosamine 2-epimerase" evidence="6">
    <location>
        <begin position="24"/>
        <end position="366"/>
    </location>
</feature>
<dbReference type="PANTHER" id="PTHR43174">
    <property type="entry name" value="UDP-N-ACETYLGLUCOSAMINE 2-EPIMERASE"/>
    <property type="match status" value="1"/>
</dbReference>
<dbReference type="Gene3D" id="3.40.50.2000">
    <property type="entry name" value="Glycogen Phosphorylase B"/>
    <property type="match status" value="2"/>
</dbReference>
<keyword evidence="8" id="KW-1185">Reference proteome</keyword>
<evidence type="ECO:0000256" key="3">
    <source>
        <dbReference type="ARBA" id="ARBA00038858"/>
    </source>
</evidence>
<proteinExistence type="inferred from homology"/>
<evidence type="ECO:0000256" key="2">
    <source>
        <dbReference type="ARBA" id="ARBA00038209"/>
    </source>
</evidence>
<dbReference type="SUPFAM" id="SSF53756">
    <property type="entry name" value="UDP-Glycosyltransferase/glycogen phosphorylase"/>
    <property type="match status" value="1"/>
</dbReference>